<dbReference type="AlphaFoldDB" id="A0A3S9SWZ8"/>
<keyword evidence="3" id="KW-1185">Reference proteome</keyword>
<organism evidence="2 3">
    <name type="scientific">Anoxybacter fermentans</name>
    <dbReference type="NCBI Taxonomy" id="1323375"/>
    <lineage>
        <taxon>Bacteria</taxon>
        <taxon>Bacillati</taxon>
        <taxon>Bacillota</taxon>
        <taxon>Clostridia</taxon>
        <taxon>Halanaerobiales</taxon>
        <taxon>Anoxybacter</taxon>
    </lineage>
</organism>
<evidence type="ECO:0000313" key="3">
    <source>
        <dbReference type="Proteomes" id="UP000267250"/>
    </source>
</evidence>
<evidence type="ECO:0000256" key="1">
    <source>
        <dbReference type="SAM" id="Phobius"/>
    </source>
</evidence>
<keyword evidence="1" id="KW-0812">Transmembrane</keyword>
<sequence length="209" mass="23775">MKKEFIQWFLILLLTILISTFLHEVGHGVSAYLKGVPVSTGFNKVGNIYKSPGDEDFRSHDFKDSWDLGPIITWILAIIFTIALFKVNNKLPVVIIGSFAFTNSLLRLLPMINSYFSLLTSGRLAIEDEISMGLLWYEMSGITIMKYIPSLISILVSLICLHYVIKNLRKKIPALFQDKWSFTLISLTALIIAIPILNFLDQHVRINWG</sequence>
<accession>A0A3S9SWZ8</accession>
<keyword evidence="1" id="KW-1133">Transmembrane helix</keyword>
<keyword evidence="1" id="KW-0472">Membrane</keyword>
<protein>
    <recommendedName>
        <fullName evidence="4">Peptidase M50 domain-containing protein</fullName>
    </recommendedName>
</protein>
<evidence type="ECO:0008006" key="4">
    <source>
        <dbReference type="Google" id="ProtNLM"/>
    </source>
</evidence>
<feature type="transmembrane region" description="Helical" evidence="1">
    <location>
        <begin position="6"/>
        <end position="25"/>
    </location>
</feature>
<gene>
    <name evidence="2" type="ORF">BBF96_05085</name>
</gene>
<name>A0A3S9SWZ8_9FIRM</name>
<proteinExistence type="predicted"/>
<feature type="transmembrane region" description="Helical" evidence="1">
    <location>
        <begin position="180"/>
        <end position="200"/>
    </location>
</feature>
<dbReference type="EMBL" id="CP016379">
    <property type="protein sequence ID" value="AZR72821.1"/>
    <property type="molecule type" value="Genomic_DNA"/>
</dbReference>
<dbReference type="RefSeq" id="WP_127016155.1">
    <property type="nucleotide sequence ID" value="NZ_CP016379.1"/>
</dbReference>
<evidence type="ECO:0000313" key="2">
    <source>
        <dbReference type="EMBL" id="AZR72821.1"/>
    </source>
</evidence>
<dbReference type="Proteomes" id="UP000267250">
    <property type="component" value="Chromosome"/>
</dbReference>
<feature type="transmembrane region" description="Helical" evidence="1">
    <location>
        <begin position="68"/>
        <end position="85"/>
    </location>
</feature>
<dbReference type="KEGG" id="aft:BBF96_05085"/>
<feature type="transmembrane region" description="Helical" evidence="1">
    <location>
        <begin position="147"/>
        <end position="165"/>
    </location>
</feature>
<dbReference type="OrthoDB" id="2049741at2"/>
<reference evidence="2 3" key="1">
    <citation type="submission" date="2016-07" db="EMBL/GenBank/DDBJ databases">
        <title>Genome and transcriptome analysis of iron-reducing fermentative bacteria Anoxybacter fermentans.</title>
        <authorList>
            <person name="Zeng X."/>
            <person name="Shao Z."/>
        </authorList>
    </citation>
    <scope>NUCLEOTIDE SEQUENCE [LARGE SCALE GENOMIC DNA]</scope>
    <source>
        <strain evidence="2 3">DY22613</strain>
    </source>
</reference>